<evidence type="ECO:0000313" key="1">
    <source>
        <dbReference type="EMBL" id="KAF5751308.1"/>
    </source>
</evidence>
<dbReference type="EMBL" id="JAAARO010000002">
    <property type="protein sequence ID" value="KAF5751308.1"/>
    <property type="molecule type" value="Genomic_DNA"/>
</dbReference>
<sequence length="121" mass="13142">MGKHKATAAAIKCDRGKNVINSDSNDFETQVVQKPLGKCKTTASITSCGKGNDVFDSAPIDSETRVVKGVQKLKEHLEAVDYLSSHSLDYLLNSNPMTSCTSSRRTFYCSPCSTPVFDETS</sequence>
<proteinExistence type="predicted"/>
<dbReference type="Proteomes" id="UP000593562">
    <property type="component" value="Unassembled WGS sequence"/>
</dbReference>
<reference evidence="1 2" key="1">
    <citation type="journal article" date="2020" name="Nat. Commun.">
        <title>Genome of Tripterygium wilfordii and identification of cytochrome P450 involved in triptolide biosynthesis.</title>
        <authorList>
            <person name="Tu L."/>
            <person name="Su P."/>
            <person name="Zhang Z."/>
            <person name="Gao L."/>
            <person name="Wang J."/>
            <person name="Hu T."/>
            <person name="Zhou J."/>
            <person name="Zhang Y."/>
            <person name="Zhao Y."/>
            <person name="Liu Y."/>
            <person name="Song Y."/>
            <person name="Tong Y."/>
            <person name="Lu Y."/>
            <person name="Yang J."/>
            <person name="Xu C."/>
            <person name="Jia M."/>
            <person name="Peters R.J."/>
            <person name="Huang L."/>
            <person name="Gao W."/>
        </authorList>
    </citation>
    <scope>NUCLEOTIDE SEQUENCE [LARGE SCALE GENOMIC DNA]</scope>
    <source>
        <strain evidence="2">cv. XIE 37</strain>
        <tissue evidence="1">Leaf</tissue>
    </source>
</reference>
<organism evidence="1 2">
    <name type="scientific">Tripterygium wilfordii</name>
    <name type="common">Thunder God vine</name>
    <dbReference type="NCBI Taxonomy" id="458696"/>
    <lineage>
        <taxon>Eukaryota</taxon>
        <taxon>Viridiplantae</taxon>
        <taxon>Streptophyta</taxon>
        <taxon>Embryophyta</taxon>
        <taxon>Tracheophyta</taxon>
        <taxon>Spermatophyta</taxon>
        <taxon>Magnoliopsida</taxon>
        <taxon>eudicotyledons</taxon>
        <taxon>Gunneridae</taxon>
        <taxon>Pentapetalae</taxon>
        <taxon>rosids</taxon>
        <taxon>fabids</taxon>
        <taxon>Celastrales</taxon>
        <taxon>Celastraceae</taxon>
        <taxon>Tripterygium</taxon>
    </lineage>
</organism>
<name>A0A7J7DY49_TRIWF</name>
<accession>A0A7J7DY49</accession>
<comment type="caution">
    <text evidence="1">The sequence shown here is derived from an EMBL/GenBank/DDBJ whole genome shotgun (WGS) entry which is preliminary data.</text>
</comment>
<gene>
    <name evidence="1" type="ORF">HS088_TW02G00321</name>
</gene>
<keyword evidence="2" id="KW-1185">Reference proteome</keyword>
<evidence type="ECO:0000313" key="2">
    <source>
        <dbReference type="Proteomes" id="UP000593562"/>
    </source>
</evidence>
<protein>
    <submittedName>
        <fullName evidence="1">Uncharacterized protein</fullName>
    </submittedName>
</protein>
<dbReference type="AlphaFoldDB" id="A0A7J7DY49"/>
<dbReference type="InParanoid" id="A0A7J7DY49"/>